<evidence type="ECO:0000313" key="4">
    <source>
        <dbReference type="Proteomes" id="UP000317496"/>
    </source>
</evidence>
<dbReference type="GO" id="GO:0046417">
    <property type="term" value="P:chorismate metabolic process"/>
    <property type="evidence" value="ECO:0007669"/>
    <property type="project" value="InterPro"/>
</dbReference>
<evidence type="ECO:0000256" key="1">
    <source>
        <dbReference type="ARBA" id="ARBA00012404"/>
    </source>
</evidence>
<proteinExistence type="predicted"/>
<dbReference type="EC" id="5.4.99.5" evidence="1"/>
<dbReference type="InterPro" id="IPR036979">
    <property type="entry name" value="CM_dom_sf"/>
</dbReference>
<dbReference type="InterPro" id="IPR036263">
    <property type="entry name" value="Chorismate_II_sf"/>
</dbReference>
<dbReference type="EMBL" id="CP041636">
    <property type="protein sequence ID" value="QDO96453.1"/>
    <property type="molecule type" value="Genomic_DNA"/>
</dbReference>
<protein>
    <recommendedName>
        <fullName evidence="1">chorismate mutase</fullName>
        <ecNumber evidence="1">5.4.99.5</ecNumber>
    </recommendedName>
</protein>
<dbReference type="InterPro" id="IPR002701">
    <property type="entry name" value="CM_II_prokaryot"/>
</dbReference>
<organism evidence="3 4">
    <name type="scientific">Ferrovibrio terrae</name>
    <dbReference type="NCBI Taxonomy" id="2594003"/>
    <lineage>
        <taxon>Bacteria</taxon>
        <taxon>Pseudomonadati</taxon>
        <taxon>Pseudomonadota</taxon>
        <taxon>Alphaproteobacteria</taxon>
        <taxon>Rhodospirillales</taxon>
        <taxon>Rhodospirillaceae</taxon>
        <taxon>Ferrovibrio</taxon>
    </lineage>
</organism>
<dbReference type="OrthoDB" id="7268348at2"/>
<feature type="domain" description="Chorismate mutase" evidence="2">
    <location>
        <begin position="2"/>
        <end position="98"/>
    </location>
</feature>
<name>A0A516GY42_9PROT</name>
<gene>
    <name evidence="3" type="ORF">FNB15_03820</name>
</gene>
<dbReference type="SMART" id="SM00830">
    <property type="entry name" value="CM_2"/>
    <property type="match status" value="1"/>
</dbReference>
<dbReference type="KEGG" id="fer:FNB15_03820"/>
<dbReference type="AlphaFoldDB" id="A0A516GY42"/>
<dbReference type="SUPFAM" id="SSF48600">
    <property type="entry name" value="Chorismate mutase II"/>
    <property type="match status" value="1"/>
</dbReference>
<evidence type="ECO:0000313" key="3">
    <source>
        <dbReference type="EMBL" id="QDO96453.1"/>
    </source>
</evidence>
<dbReference type="Pfam" id="PF01817">
    <property type="entry name" value="CM_2"/>
    <property type="match status" value="1"/>
</dbReference>
<dbReference type="Proteomes" id="UP000317496">
    <property type="component" value="Chromosome"/>
</dbReference>
<accession>A0A516GY42</accession>
<dbReference type="PROSITE" id="PS51168">
    <property type="entry name" value="CHORISMATE_MUT_2"/>
    <property type="match status" value="1"/>
</dbReference>
<keyword evidence="4" id="KW-1185">Reference proteome</keyword>
<dbReference type="RefSeq" id="WP_144067434.1">
    <property type="nucleotide sequence ID" value="NZ_CP041636.1"/>
</dbReference>
<dbReference type="Gene3D" id="1.20.59.10">
    <property type="entry name" value="Chorismate mutase"/>
    <property type="match status" value="1"/>
</dbReference>
<dbReference type="GO" id="GO:0004106">
    <property type="term" value="F:chorismate mutase activity"/>
    <property type="evidence" value="ECO:0007669"/>
    <property type="project" value="UniProtKB-EC"/>
</dbReference>
<sequence>MSDHIPSLADLRHDIDVLDDQILDLLRRRAETVQRITDAKSREPAAAGQPDGFLRIGREAQILRRLAGRARGGLPVAAVTRIWRELISALYRYQAPVKVAVHAPNKSAGRWDLARDFYGSTTPMQLCTTASAVFRALADPATLGIMALPEDGEKECWWPLLASRSADTPRIVARLPFAPNPSGRFAELGAYVLANAQPEESGDDMTLLVLQMSEASPSMARLSSLLAQVGLAGQAVAQYRRGEDGARVLLELPGFVAAEDSRLAALAAADPAQIFDAVVIGAYAVPLAAD</sequence>
<reference evidence="3 4" key="1">
    <citation type="submission" date="2019-07" db="EMBL/GenBank/DDBJ databases">
        <title>Genome sequencing for Ferrovibrio sp. K5.</title>
        <authorList>
            <person name="Park S.-J."/>
        </authorList>
    </citation>
    <scope>NUCLEOTIDE SEQUENCE [LARGE SCALE GENOMIC DNA]</scope>
    <source>
        <strain evidence="3 4">K5</strain>
    </source>
</reference>
<evidence type="ECO:0000259" key="2">
    <source>
        <dbReference type="PROSITE" id="PS51168"/>
    </source>
</evidence>